<dbReference type="InterPro" id="IPR029016">
    <property type="entry name" value="GAF-like_dom_sf"/>
</dbReference>
<evidence type="ECO:0000313" key="2">
    <source>
        <dbReference type="Proteomes" id="UP000011783"/>
    </source>
</evidence>
<gene>
    <name evidence="1" type="ORF">LEP1GSC123_4551</name>
</gene>
<dbReference type="SUPFAM" id="SSF55781">
    <property type="entry name" value="GAF domain-like"/>
    <property type="match status" value="1"/>
</dbReference>
<comment type="caution">
    <text evidence="1">The sequence shown here is derived from an EMBL/GenBank/DDBJ whole genome shotgun (WGS) entry which is preliminary data.</text>
</comment>
<proteinExistence type="predicted"/>
<name>M3HVE3_LEPBO</name>
<dbReference type="AlphaFoldDB" id="M3HVE3"/>
<organism evidence="1 2">
    <name type="scientific">Leptospira borgpetersenii str. 200701203</name>
    <dbReference type="NCBI Taxonomy" id="1193007"/>
    <lineage>
        <taxon>Bacteria</taxon>
        <taxon>Pseudomonadati</taxon>
        <taxon>Spirochaetota</taxon>
        <taxon>Spirochaetia</taxon>
        <taxon>Leptospirales</taxon>
        <taxon>Leptospiraceae</taxon>
        <taxon>Leptospira</taxon>
    </lineage>
</organism>
<dbReference type="BioCyc" id="LBOR1193007:G11KN-3115-MONOMER"/>
<accession>M3HVE3</accession>
<reference evidence="1 2" key="1">
    <citation type="submission" date="2013-01" db="EMBL/GenBank/DDBJ databases">
        <authorList>
            <person name="Harkins D.M."/>
            <person name="Durkin A.S."/>
            <person name="Brinkac L.M."/>
            <person name="Haft D.H."/>
            <person name="Selengut J.D."/>
            <person name="Sanka R."/>
            <person name="DePew J."/>
            <person name="Purushe J."/>
            <person name="Picardeau M."/>
            <person name="Werts C."/>
            <person name="Goarant C."/>
            <person name="Vinetz J.M."/>
            <person name="Sutton G.G."/>
            <person name="Nierman W.C."/>
            <person name="Fouts D.E."/>
        </authorList>
    </citation>
    <scope>NUCLEOTIDE SEQUENCE [LARGE SCALE GENOMIC DNA]</scope>
    <source>
        <strain evidence="1 2">200701203</strain>
    </source>
</reference>
<protein>
    <recommendedName>
        <fullName evidence="3">GAF domain protein</fullName>
    </recommendedName>
</protein>
<evidence type="ECO:0008006" key="3">
    <source>
        <dbReference type="Google" id="ProtNLM"/>
    </source>
</evidence>
<dbReference type="Gene3D" id="3.30.450.40">
    <property type="match status" value="1"/>
</dbReference>
<dbReference type="EMBL" id="AKWO02000023">
    <property type="protein sequence ID" value="EMG01520.1"/>
    <property type="molecule type" value="Genomic_DNA"/>
</dbReference>
<evidence type="ECO:0000313" key="1">
    <source>
        <dbReference type="EMBL" id="EMG01520.1"/>
    </source>
</evidence>
<sequence length="115" mass="13365">MDQEVVLKTYNVLSEEIVLDNLLKKLIQIAIETAGATRAIYFHLHNKNLTVYLTGQSGETEIIVENFPEIDETQYPVSYLNYVFRTHRIISTRELDSSLIKDFTDPYIKEKNLNL</sequence>
<dbReference type="Proteomes" id="UP000011783">
    <property type="component" value="Unassembled WGS sequence"/>
</dbReference>